<proteinExistence type="evidence at transcript level"/>
<dbReference type="PRINTS" id="PR00463">
    <property type="entry name" value="EP450I"/>
</dbReference>
<accession>A0A0B4L0K7</accession>
<name>A0A0B4L0K7_MAELA</name>
<dbReference type="PROSITE" id="PS00086">
    <property type="entry name" value="CYTOCHROME_P450"/>
    <property type="match status" value="1"/>
</dbReference>
<dbReference type="CDD" id="cd11064">
    <property type="entry name" value="CYP86A"/>
    <property type="match status" value="1"/>
</dbReference>
<dbReference type="Gene3D" id="1.10.630.10">
    <property type="entry name" value="Cytochrome P450"/>
    <property type="match status" value="2"/>
</dbReference>
<dbReference type="AlphaFoldDB" id="A0A0B4L0K7"/>
<dbReference type="GO" id="GO:0005506">
    <property type="term" value="F:iron ion binding"/>
    <property type="evidence" value="ECO:0007669"/>
    <property type="project" value="InterPro"/>
</dbReference>
<organism evidence="9">
    <name type="scientific">Maesa lanceolata</name>
    <name type="common">False assegai</name>
    <dbReference type="NCBI Taxonomy" id="992730"/>
    <lineage>
        <taxon>Eukaryota</taxon>
        <taxon>Viridiplantae</taxon>
        <taxon>Streptophyta</taxon>
        <taxon>Embryophyta</taxon>
        <taxon>Tracheophyta</taxon>
        <taxon>Spermatophyta</taxon>
        <taxon>Magnoliopsida</taxon>
        <taxon>eudicotyledons</taxon>
        <taxon>Gunneridae</taxon>
        <taxon>Pentapetalae</taxon>
        <taxon>asterids</taxon>
        <taxon>Ericales</taxon>
        <taxon>Primulaceae</taxon>
        <taxon>Maesa</taxon>
    </lineage>
</organism>
<dbReference type="EMBL" id="KF318736">
    <property type="protein sequence ID" value="AHF22091.1"/>
    <property type="molecule type" value="mRNA"/>
</dbReference>
<dbReference type="InterPro" id="IPR017972">
    <property type="entry name" value="Cyt_P450_CS"/>
</dbReference>
<protein>
    <submittedName>
        <fullName evidence="9">CYP96A69</fullName>
    </submittedName>
</protein>
<dbReference type="GO" id="GO:0004497">
    <property type="term" value="F:monooxygenase activity"/>
    <property type="evidence" value="ECO:0007669"/>
    <property type="project" value="UniProtKB-KW"/>
</dbReference>
<keyword evidence="8" id="KW-1133">Transmembrane helix</keyword>
<dbReference type="InterPro" id="IPR036396">
    <property type="entry name" value="Cyt_P450_sf"/>
</dbReference>
<dbReference type="InterPro" id="IPR001128">
    <property type="entry name" value="Cyt_P450"/>
</dbReference>
<comment type="similarity">
    <text evidence="2 7">Belongs to the cytochrome P450 family.</text>
</comment>
<keyword evidence="4 7" id="KW-0560">Oxidoreductase</keyword>
<dbReference type="GO" id="GO:0006629">
    <property type="term" value="P:lipid metabolic process"/>
    <property type="evidence" value="ECO:0007669"/>
    <property type="project" value="UniProtKB-ARBA"/>
</dbReference>
<evidence type="ECO:0000313" key="9">
    <source>
        <dbReference type="EMBL" id="AHF22091.1"/>
    </source>
</evidence>
<evidence type="ECO:0000256" key="7">
    <source>
        <dbReference type="RuleBase" id="RU000461"/>
    </source>
</evidence>
<dbReference type="PRINTS" id="PR00385">
    <property type="entry name" value="P450"/>
</dbReference>
<sequence length="570" mass="65560">MAPFGYTEIILSIIFLSFLYSFLTTKRGQPINWPLVGMTPTISLNFRHIHEVLTEILERNGGTIFFKGAWFTNSDKLFTTHVENIHHILTKNFSNYEKGEEAKEIFDVHGDLLFNADHEKWKRDRKMIQAFFNDRRCIQATMKLVRDSLEKGVIPVLNHVSEHGHVVDLQDLFIRVMLDSTCTVITGYNPGSLQISFPEMPMATAMDVTNDTVLYRHFVPAIVWKLQRWLGVGIEKKMSQAKQTLDDIARKYIKMKGEDIQNNVEGFDALKFYMTGDEAQGYKPQPYNVLRDVVVVLTTAGRDTTGACLSWLFWLLSKHPSVESKIREELKAILPMMNMKFYMTGDEAQGYKPQPYNVLRDVVVVLTTAGRDTTGACLSWLFWLLSKHPSVESKIREELKAILPMDEHEKFRLFNAEELNKLPYLHAAFCETLRLYPPAPYQQRVAVHPDILPSGHRVNNKIKIVFSWYALGRLKSIWGNDCLEFKPERWISLRGEIIHDLSKKYLMAFSTGPRVCPGKNDSFITMKTVAAAVIHNYNVKIVKGHVINYATSIALRMDHGLKVNVTRRWN</sequence>
<dbReference type="GO" id="GO:0020037">
    <property type="term" value="F:heme binding"/>
    <property type="evidence" value="ECO:0007669"/>
    <property type="project" value="InterPro"/>
</dbReference>
<dbReference type="GO" id="GO:0016705">
    <property type="term" value="F:oxidoreductase activity, acting on paired donors, with incorporation or reduction of molecular oxygen"/>
    <property type="evidence" value="ECO:0007669"/>
    <property type="project" value="InterPro"/>
</dbReference>
<comment type="cofactor">
    <cofactor evidence="1 6">
        <name>heme</name>
        <dbReference type="ChEBI" id="CHEBI:30413"/>
    </cofactor>
</comment>
<dbReference type="PANTHER" id="PTHR24296">
    <property type="entry name" value="CYTOCHROME P450"/>
    <property type="match status" value="1"/>
</dbReference>
<evidence type="ECO:0000256" key="1">
    <source>
        <dbReference type="ARBA" id="ARBA00001971"/>
    </source>
</evidence>
<keyword evidence="8" id="KW-0472">Membrane</keyword>
<keyword evidence="7" id="KW-0503">Monooxygenase</keyword>
<evidence type="ECO:0000256" key="3">
    <source>
        <dbReference type="ARBA" id="ARBA00022723"/>
    </source>
</evidence>
<evidence type="ECO:0000256" key="4">
    <source>
        <dbReference type="ARBA" id="ARBA00023002"/>
    </source>
</evidence>
<dbReference type="SUPFAM" id="SSF48264">
    <property type="entry name" value="Cytochrome P450"/>
    <property type="match status" value="2"/>
</dbReference>
<feature type="transmembrane region" description="Helical" evidence="8">
    <location>
        <begin position="6"/>
        <end position="23"/>
    </location>
</feature>
<dbReference type="InterPro" id="IPR002401">
    <property type="entry name" value="Cyt_P450_E_grp-I"/>
</dbReference>
<keyword evidence="5 6" id="KW-0408">Iron</keyword>
<evidence type="ECO:0000256" key="6">
    <source>
        <dbReference type="PIRSR" id="PIRSR602401-1"/>
    </source>
</evidence>
<evidence type="ECO:0000256" key="5">
    <source>
        <dbReference type="ARBA" id="ARBA00023004"/>
    </source>
</evidence>
<reference evidence="9" key="1">
    <citation type="submission" date="2013-07" db="EMBL/GenBank/DDBJ databases">
        <title>Unraveling the triterpenoid saponin biosynthesis of Maesa lanceolata.</title>
        <authorList>
            <person name="Moses T."/>
            <person name="Pollier J."/>
            <person name="Goossens A."/>
        </authorList>
    </citation>
    <scope>NUCLEOTIDE SEQUENCE</scope>
</reference>
<keyword evidence="8" id="KW-0812">Transmembrane</keyword>
<evidence type="ECO:0000256" key="8">
    <source>
        <dbReference type="SAM" id="Phobius"/>
    </source>
</evidence>
<keyword evidence="3 6" id="KW-0479">Metal-binding</keyword>
<evidence type="ECO:0000256" key="2">
    <source>
        <dbReference type="ARBA" id="ARBA00010617"/>
    </source>
</evidence>
<feature type="binding site" description="axial binding residue" evidence="6">
    <location>
        <position position="516"/>
    </location>
    <ligand>
        <name>heme</name>
        <dbReference type="ChEBI" id="CHEBI:30413"/>
    </ligand>
    <ligandPart>
        <name>Fe</name>
        <dbReference type="ChEBI" id="CHEBI:18248"/>
    </ligandPart>
</feature>
<keyword evidence="6 7" id="KW-0349">Heme</keyword>
<dbReference type="Pfam" id="PF00067">
    <property type="entry name" value="p450"/>
    <property type="match status" value="2"/>
</dbReference>